<comment type="caution">
    <text evidence="1">The sequence shown here is derived from an EMBL/GenBank/DDBJ whole genome shotgun (WGS) entry which is preliminary data.</text>
</comment>
<proteinExistence type="predicted"/>
<dbReference type="Proteomes" id="UP000440498">
    <property type="component" value="Unassembled WGS sequence"/>
</dbReference>
<dbReference type="EMBL" id="WHUG01000004">
    <property type="protein sequence ID" value="MQA39031.1"/>
    <property type="molecule type" value="Genomic_DNA"/>
</dbReference>
<protein>
    <recommendedName>
        <fullName evidence="3">Phage gp6-like head-tail connector protein</fullName>
    </recommendedName>
</protein>
<dbReference type="CDD" id="cd08054">
    <property type="entry name" value="gp6"/>
    <property type="match status" value="1"/>
</dbReference>
<evidence type="ECO:0000313" key="1">
    <source>
        <dbReference type="EMBL" id="MQA39031.1"/>
    </source>
</evidence>
<sequence length="201" mass="22009">MTKLRTVAPTVLAVTLVDAKLALRIDGDDMDALVTIWTKGIIGALEHEVGQCMMEQTWEVRLPCFPGVPCWEIGRAAPRQVSAEISLPHPVLSVTSVSYIDQDGNTQLLAPSAYRINRTRYTSTLSPARHATWPATAEDCAAVVVVLQCGYGDSPSKTPEEAQLYILAKLAEQFDPASRMERDTVQSAFVDGLLDRCRSYA</sequence>
<dbReference type="NCBIfam" id="TIGR02215">
    <property type="entry name" value="phage_chp_gp8"/>
    <property type="match status" value="1"/>
</dbReference>
<keyword evidence="2" id="KW-1185">Reference proteome</keyword>
<accession>A0A6A7N239</accession>
<organism evidence="1 2">
    <name type="scientific">Rugamonas aquatica</name>
    <dbReference type="NCBI Taxonomy" id="2743357"/>
    <lineage>
        <taxon>Bacteria</taxon>
        <taxon>Pseudomonadati</taxon>
        <taxon>Pseudomonadota</taxon>
        <taxon>Betaproteobacteria</taxon>
        <taxon>Burkholderiales</taxon>
        <taxon>Oxalobacteraceae</taxon>
        <taxon>Telluria group</taxon>
        <taxon>Rugamonas</taxon>
    </lineage>
</organism>
<reference evidence="1 2" key="1">
    <citation type="submission" date="2019-10" db="EMBL/GenBank/DDBJ databases">
        <title>Two novel species isolated from a subtropical stream in China.</title>
        <authorList>
            <person name="Lu H."/>
        </authorList>
    </citation>
    <scope>NUCLEOTIDE SEQUENCE [LARGE SCALE GENOMIC DNA]</scope>
    <source>
        <strain evidence="1 2">FT29W</strain>
    </source>
</reference>
<evidence type="ECO:0008006" key="3">
    <source>
        <dbReference type="Google" id="ProtNLM"/>
    </source>
</evidence>
<dbReference type="AlphaFoldDB" id="A0A6A7N239"/>
<evidence type="ECO:0000313" key="2">
    <source>
        <dbReference type="Proteomes" id="UP000440498"/>
    </source>
</evidence>
<dbReference type="RefSeq" id="WP_152838329.1">
    <property type="nucleotide sequence ID" value="NZ_WHUG01000004.1"/>
</dbReference>
<name>A0A6A7N239_9BURK</name>
<dbReference type="InterPro" id="IPR011738">
    <property type="entry name" value="Phage_CHP"/>
</dbReference>
<gene>
    <name evidence="1" type="ORF">GEV02_12775</name>
</gene>